<keyword evidence="5" id="KW-0238">DNA-binding</keyword>
<dbReference type="GO" id="GO:0006260">
    <property type="term" value="P:DNA replication"/>
    <property type="evidence" value="ECO:0007669"/>
    <property type="project" value="UniProtKB-KW"/>
</dbReference>
<evidence type="ECO:0000313" key="12">
    <source>
        <dbReference type="Proteomes" id="UP001208570"/>
    </source>
</evidence>
<evidence type="ECO:0000256" key="9">
    <source>
        <dbReference type="SAM" id="MobiDB-lite"/>
    </source>
</evidence>
<evidence type="ECO:0000313" key="11">
    <source>
        <dbReference type="EMBL" id="KAK2151412.1"/>
    </source>
</evidence>
<dbReference type="FunFam" id="3.40.50.300:FF:001083">
    <property type="entry name" value="Chromosome transmission fidelity factor 18"/>
    <property type="match status" value="1"/>
</dbReference>
<dbReference type="InterPro" id="IPR053016">
    <property type="entry name" value="CTF18-RFC_complex"/>
</dbReference>
<dbReference type="Pfam" id="PF00004">
    <property type="entry name" value="AAA"/>
    <property type="match status" value="1"/>
</dbReference>
<evidence type="ECO:0000259" key="10">
    <source>
        <dbReference type="SMART" id="SM00382"/>
    </source>
</evidence>
<feature type="region of interest" description="Disordered" evidence="9">
    <location>
        <begin position="1159"/>
        <end position="1180"/>
    </location>
</feature>
<dbReference type="CDD" id="cd00009">
    <property type="entry name" value="AAA"/>
    <property type="match status" value="1"/>
</dbReference>
<dbReference type="PANTHER" id="PTHR46765">
    <property type="entry name" value="P-LOOP CONTAINING NUCLEOSIDE TRIPHOSPHATE HYDROLASES SUPERFAMILY PROTEIN"/>
    <property type="match status" value="1"/>
</dbReference>
<dbReference type="Gene3D" id="1.10.8.60">
    <property type="match status" value="1"/>
</dbReference>
<dbReference type="SUPFAM" id="SSF52540">
    <property type="entry name" value="P-loop containing nucleoside triphosphate hydrolases"/>
    <property type="match status" value="1"/>
</dbReference>
<dbReference type="GO" id="GO:0005524">
    <property type="term" value="F:ATP binding"/>
    <property type="evidence" value="ECO:0007669"/>
    <property type="project" value="UniProtKB-KW"/>
</dbReference>
<comment type="similarity">
    <text evidence="8">Belongs to the activator 1 small subunits family. CTF18 subfamily.</text>
</comment>
<evidence type="ECO:0000256" key="3">
    <source>
        <dbReference type="ARBA" id="ARBA00022741"/>
    </source>
</evidence>
<dbReference type="InterPro" id="IPR027417">
    <property type="entry name" value="P-loop_NTPase"/>
</dbReference>
<feature type="region of interest" description="Disordered" evidence="9">
    <location>
        <begin position="154"/>
        <end position="199"/>
    </location>
</feature>
<dbReference type="InterPro" id="IPR047854">
    <property type="entry name" value="RFC_lid"/>
</dbReference>
<evidence type="ECO:0000256" key="8">
    <source>
        <dbReference type="ARBA" id="ARBA00043975"/>
    </source>
</evidence>
<dbReference type="GO" id="GO:0005634">
    <property type="term" value="C:nucleus"/>
    <property type="evidence" value="ECO:0007669"/>
    <property type="project" value="UniProtKB-SubCell"/>
</dbReference>
<dbReference type="EMBL" id="JAODUP010000364">
    <property type="protein sequence ID" value="KAK2151412.1"/>
    <property type="molecule type" value="Genomic_DNA"/>
</dbReference>
<dbReference type="CDD" id="cd18140">
    <property type="entry name" value="HLD_clamp_RFC"/>
    <property type="match status" value="1"/>
</dbReference>
<evidence type="ECO:0000256" key="2">
    <source>
        <dbReference type="ARBA" id="ARBA00022705"/>
    </source>
</evidence>
<organism evidence="11 12">
    <name type="scientific">Paralvinella palmiformis</name>
    <dbReference type="NCBI Taxonomy" id="53620"/>
    <lineage>
        <taxon>Eukaryota</taxon>
        <taxon>Metazoa</taxon>
        <taxon>Spiralia</taxon>
        <taxon>Lophotrochozoa</taxon>
        <taxon>Annelida</taxon>
        <taxon>Polychaeta</taxon>
        <taxon>Sedentaria</taxon>
        <taxon>Canalipalpata</taxon>
        <taxon>Terebellida</taxon>
        <taxon>Terebelliformia</taxon>
        <taxon>Alvinellidae</taxon>
        <taxon>Paralvinella</taxon>
    </lineage>
</organism>
<feature type="domain" description="AAA+ ATPase" evidence="10">
    <location>
        <begin position="512"/>
        <end position="666"/>
    </location>
</feature>
<evidence type="ECO:0000256" key="7">
    <source>
        <dbReference type="ARBA" id="ARBA00023306"/>
    </source>
</evidence>
<keyword evidence="12" id="KW-1185">Reference proteome</keyword>
<reference evidence="11" key="1">
    <citation type="journal article" date="2023" name="Mol. Biol. Evol.">
        <title>Third-Generation Sequencing Reveals the Adaptive Role of the Epigenome in Three Deep-Sea Polychaetes.</title>
        <authorList>
            <person name="Perez M."/>
            <person name="Aroh O."/>
            <person name="Sun Y."/>
            <person name="Lan Y."/>
            <person name="Juniper S.K."/>
            <person name="Young C.R."/>
            <person name="Angers B."/>
            <person name="Qian P.Y."/>
        </authorList>
    </citation>
    <scope>NUCLEOTIDE SEQUENCE</scope>
    <source>
        <strain evidence="11">P08H-3</strain>
    </source>
</reference>
<proteinExistence type="inferred from homology"/>
<keyword evidence="4" id="KW-0067">ATP-binding</keyword>
<dbReference type="InterPro" id="IPR003593">
    <property type="entry name" value="AAA+_ATPase"/>
</dbReference>
<dbReference type="InterPro" id="IPR003959">
    <property type="entry name" value="ATPase_AAA_core"/>
</dbReference>
<evidence type="ECO:0000256" key="1">
    <source>
        <dbReference type="ARBA" id="ARBA00004123"/>
    </source>
</evidence>
<dbReference type="Proteomes" id="UP001208570">
    <property type="component" value="Unassembled WGS sequence"/>
</dbReference>
<dbReference type="PANTHER" id="PTHR46765:SF1">
    <property type="entry name" value="P-LOOP CONTAINING NUCLEOSIDE TRIPHOSPHATE HYDROLASES SUPERFAMILY PROTEIN"/>
    <property type="match status" value="1"/>
</dbReference>
<gene>
    <name evidence="11" type="ORF">LSH36_364g03016</name>
</gene>
<name>A0AAD9JEV1_9ANNE</name>
<dbReference type="SMART" id="SM00382">
    <property type="entry name" value="AAA"/>
    <property type="match status" value="1"/>
</dbReference>
<protein>
    <recommendedName>
        <fullName evidence="10">AAA+ ATPase domain-containing protein</fullName>
    </recommendedName>
</protein>
<sequence length="1204" mass="137340">MIAGLRYLLVSSGGLAVKHPELGANGRRFEPYFEPGPPVKGKKSLNFSTPHTSHVRKKIIDPDASLNESLYLQALDSEKDESCREMTESNMASSYNENISDNKRKRNQCKNVDTISDEEGALMIDVEFPDIAPASKKPRIDMTPSKQLQIDADDDFVITPPPSPEPSAASVSKQQLNDEVRSKHQQQSQQKLRTHKHNEDRLVESYDFERERVHRKIPQGAYFYATNEEGRRVYMQLQSMEVVKQRAANLGRQNSLQLLGTPLHILKRQAEDQPPQLPDGSIPHMPPSTWNVNSITLKGGSRTNNICEGWNNAFEKLVGNAHPIIWRAIDSIWKDQAQVATALLRGLRGESPAKRVTRHTHKLQSKLHNLCTDRYDNSKTVLDLLKGIGHCRCKRLMGEAVRLSEIANRHLEESDCNDVVICDDEEKTNDTDLWVERYKPQKYIDLLSDETTNRTLLKWLKLWDHIVFGRQKKEKQRPSSKAHDAKKIDQNKFHNKNPFQLCDELDNLSRPMHKVALLAGPPGLGKTTMAHIVAQHGGYNVVEMNASDDRSVEVFKQRIEATTQMKAVLGDNPRPNCLIIDEIDGAPQAAINMLLSIIKRGDKDFASTTKRRKKDDSPLLRPIICICNDLYVPALRQLRQQALVITIPQTASPTLASRLLEISRLEQIRTDLSTLLALCEKADNDIRSCLNTLQFAKSQSAQLSLQQVHSMSLGQKDCHKSLFGVWQHIFTMPKPKRKQYINPHDRKTKQDDTENLALAMAANNMTLSSRFHNTLQMALAAGEYQKILQGLHENYLDSKVKDHRMMESGFGSESSSMLPLELKSERRTLPSWDDDIEALRASLNRWLCFPTDWMQFVDILDNKVNYHQDYSLMRYVPYLPVLFHLLFATNHPQKITYPHSQYEVMTKASRNETLVASMITEMAPPVRRHLNVLITVTEVLPPLLSIIQPTLRPINTQLYSTKEKRELAQLVQIMISYNMTYHQERTMEGQYNYVLDPNLDEVVRFPGLKAGRQLTYAAKQLIAQEIRYRRVRLAGRGEARRDGAVIVFPVIIVDDGSGAFFLLASRRRETLFALREEKKPAAQCNLPDVERVKEEQNANDTNKLPNHLMQTLQPKPIVEDRTWRGSAWRGVARPETDTEGLVRRWSRGNYVGVLASGYAPRMANHPGGRDDDNRDDDDDDDRMISAAAFVLSSLLRRRQNRDIR</sequence>
<comment type="caution">
    <text evidence="11">The sequence shown here is derived from an EMBL/GenBank/DDBJ whole genome shotgun (WGS) entry which is preliminary data.</text>
</comment>
<dbReference type="Gene3D" id="3.40.50.300">
    <property type="entry name" value="P-loop containing nucleotide triphosphate hydrolases"/>
    <property type="match status" value="1"/>
</dbReference>
<dbReference type="AlphaFoldDB" id="A0AAD9JEV1"/>
<keyword evidence="3" id="KW-0547">Nucleotide-binding</keyword>
<keyword evidence="7" id="KW-0131">Cell cycle</keyword>
<evidence type="ECO:0000256" key="6">
    <source>
        <dbReference type="ARBA" id="ARBA00023242"/>
    </source>
</evidence>
<evidence type="ECO:0000256" key="4">
    <source>
        <dbReference type="ARBA" id="ARBA00022840"/>
    </source>
</evidence>
<dbReference type="GO" id="GO:0016887">
    <property type="term" value="F:ATP hydrolysis activity"/>
    <property type="evidence" value="ECO:0007669"/>
    <property type="project" value="InterPro"/>
</dbReference>
<keyword evidence="2" id="KW-0235">DNA replication</keyword>
<comment type="subcellular location">
    <subcellularLocation>
        <location evidence="1">Nucleus</location>
    </subcellularLocation>
</comment>
<keyword evidence="6" id="KW-0539">Nucleus</keyword>
<dbReference type="GO" id="GO:0003677">
    <property type="term" value="F:DNA binding"/>
    <property type="evidence" value="ECO:0007669"/>
    <property type="project" value="UniProtKB-KW"/>
</dbReference>
<accession>A0AAD9JEV1</accession>
<evidence type="ECO:0000256" key="5">
    <source>
        <dbReference type="ARBA" id="ARBA00023125"/>
    </source>
</evidence>